<proteinExistence type="inferred from homology"/>
<dbReference type="InterPro" id="IPR036291">
    <property type="entry name" value="NAD(P)-bd_dom_sf"/>
</dbReference>
<dbReference type="KEGG" id="tad:TRIADDRAFT_56848"/>
<keyword evidence="3" id="KW-1185">Reference proteome</keyword>
<dbReference type="GO" id="GO:0016491">
    <property type="term" value="F:oxidoreductase activity"/>
    <property type="evidence" value="ECO:0000318"/>
    <property type="project" value="GO_Central"/>
</dbReference>
<evidence type="ECO:0000256" key="1">
    <source>
        <dbReference type="RuleBase" id="RU000363"/>
    </source>
</evidence>
<dbReference type="eggNOG" id="KOG1611">
    <property type="taxonomic scope" value="Eukaryota"/>
</dbReference>
<dbReference type="CDD" id="cd05325">
    <property type="entry name" value="carb_red_sniffer_like_SDR_c"/>
    <property type="match status" value="1"/>
</dbReference>
<evidence type="ECO:0000313" key="2">
    <source>
        <dbReference type="EMBL" id="EDV24743.1"/>
    </source>
</evidence>
<dbReference type="GO" id="GO:0005737">
    <property type="term" value="C:cytoplasm"/>
    <property type="evidence" value="ECO:0000318"/>
    <property type="project" value="GO_Central"/>
</dbReference>
<accession>B3RWR3</accession>
<dbReference type="PhylomeDB" id="B3RWR3"/>
<dbReference type="OMA" id="FKHAGYG"/>
<dbReference type="InterPro" id="IPR051468">
    <property type="entry name" value="Fungal_SecMetab_SDRs"/>
</dbReference>
<dbReference type="HOGENOM" id="CLU_010194_9_1_1"/>
<dbReference type="RefSeq" id="XP_002112633.1">
    <property type="nucleotide sequence ID" value="XM_002112597.1"/>
</dbReference>
<dbReference type="PRINTS" id="PR00081">
    <property type="entry name" value="GDHRDH"/>
</dbReference>
<dbReference type="PANTHER" id="PTHR43544:SF33">
    <property type="entry name" value="C-FACTOR"/>
    <property type="match status" value="1"/>
</dbReference>
<dbReference type="GeneID" id="6753846"/>
<dbReference type="Proteomes" id="UP000009022">
    <property type="component" value="Unassembled WGS sequence"/>
</dbReference>
<dbReference type="Pfam" id="PF00106">
    <property type="entry name" value="adh_short"/>
    <property type="match status" value="1"/>
</dbReference>
<dbReference type="InParanoid" id="B3RWR3"/>
<sequence length="247" mass="27057">MPFLFESVLVTGSSRGFGFEMVRQLANLSYPPKYIFATCRSPGGETAKELKNFASDHSNVTIISLDTSSKESIQKSALLVKEKLGNDGLDLVINNAGIKTESPSFLDETEEDMMRVFKTNVVGPFQVIQAYHSLSATAGQKKGFAAILNFSSILGPCEKSNFGGLYPYVISKAGMNRMTKGLSFELIRDNIITMCICPCWVKTAMGGLDKGILTPQESVGYIMKIIQSMDKSKNGAFYNYTGDINPY</sequence>
<reference evidence="2 3" key="1">
    <citation type="journal article" date="2008" name="Nature">
        <title>The Trichoplax genome and the nature of placozoans.</title>
        <authorList>
            <person name="Srivastava M."/>
            <person name="Begovic E."/>
            <person name="Chapman J."/>
            <person name="Putnam N.H."/>
            <person name="Hellsten U."/>
            <person name="Kawashima T."/>
            <person name="Kuo A."/>
            <person name="Mitros T."/>
            <person name="Salamov A."/>
            <person name="Carpenter M.L."/>
            <person name="Signorovitch A.Y."/>
            <person name="Moreno M.A."/>
            <person name="Kamm K."/>
            <person name="Grimwood J."/>
            <person name="Schmutz J."/>
            <person name="Shapiro H."/>
            <person name="Grigoriev I.V."/>
            <person name="Buss L.W."/>
            <person name="Schierwater B."/>
            <person name="Dellaporta S.L."/>
            <person name="Rokhsar D.S."/>
        </authorList>
    </citation>
    <scope>NUCLEOTIDE SEQUENCE [LARGE SCALE GENOMIC DNA]</scope>
    <source>
        <strain evidence="2 3">Grell-BS-1999</strain>
    </source>
</reference>
<dbReference type="InterPro" id="IPR002347">
    <property type="entry name" value="SDR_fam"/>
</dbReference>
<dbReference type="PANTHER" id="PTHR43544">
    <property type="entry name" value="SHORT-CHAIN DEHYDROGENASE/REDUCTASE"/>
    <property type="match status" value="1"/>
</dbReference>
<organism evidence="2 3">
    <name type="scientific">Trichoplax adhaerens</name>
    <name type="common">Trichoplax reptans</name>
    <dbReference type="NCBI Taxonomy" id="10228"/>
    <lineage>
        <taxon>Eukaryota</taxon>
        <taxon>Metazoa</taxon>
        <taxon>Placozoa</taxon>
        <taxon>Uniplacotomia</taxon>
        <taxon>Trichoplacea</taxon>
        <taxon>Trichoplacidae</taxon>
        <taxon>Trichoplax</taxon>
    </lineage>
</organism>
<dbReference type="SUPFAM" id="SSF51735">
    <property type="entry name" value="NAD(P)-binding Rossmann-fold domains"/>
    <property type="match status" value="1"/>
</dbReference>
<evidence type="ECO:0000313" key="3">
    <source>
        <dbReference type="Proteomes" id="UP000009022"/>
    </source>
</evidence>
<dbReference type="OrthoDB" id="5296at2759"/>
<dbReference type="Gene3D" id="3.40.50.720">
    <property type="entry name" value="NAD(P)-binding Rossmann-like Domain"/>
    <property type="match status" value="1"/>
</dbReference>
<comment type="similarity">
    <text evidence="1">Belongs to the short-chain dehydrogenases/reductases (SDR) family.</text>
</comment>
<dbReference type="CTD" id="6753846"/>
<protein>
    <submittedName>
        <fullName evidence="2">Uncharacterized protein</fullName>
    </submittedName>
</protein>
<dbReference type="PRINTS" id="PR00080">
    <property type="entry name" value="SDRFAMILY"/>
</dbReference>
<name>B3RWR3_TRIAD</name>
<dbReference type="AlphaFoldDB" id="B3RWR3"/>
<dbReference type="EMBL" id="DS985245">
    <property type="protein sequence ID" value="EDV24743.1"/>
    <property type="molecule type" value="Genomic_DNA"/>
</dbReference>
<gene>
    <name evidence="2" type="ORF">TRIADDRAFT_56848</name>
</gene>